<dbReference type="InterPro" id="IPR007459">
    <property type="entry name" value="DNA_pol3_chi"/>
</dbReference>
<reference evidence="2" key="1">
    <citation type="journal article" date="2019" name="Int. J. Syst. Evol. Microbiol.">
        <title>The Global Catalogue of Microorganisms (GCM) 10K type strain sequencing project: providing services to taxonomists for standard genome sequencing and annotation.</title>
        <authorList>
            <consortium name="The Broad Institute Genomics Platform"/>
            <consortium name="The Broad Institute Genome Sequencing Center for Infectious Disease"/>
            <person name="Wu L."/>
            <person name="Ma J."/>
        </authorList>
    </citation>
    <scope>NUCLEOTIDE SEQUENCE [LARGE SCALE GENOMIC DNA]</scope>
    <source>
        <strain evidence="2">CECT 8288</strain>
    </source>
</reference>
<organism evidence="1 2">
    <name type="scientific">Reinekea marina</name>
    <dbReference type="NCBI Taxonomy" id="1310421"/>
    <lineage>
        <taxon>Bacteria</taxon>
        <taxon>Pseudomonadati</taxon>
        <taxon>Pseudomonadota</taxon>
        <taxon>Gammaproteobacteria</taxon>
        <taxon>Oceanospirillales</taxon>
        <taxon>Saccharospirillaceae</taxon>
        <taxon>Reinekea</taxon>
    </lineage>
</organism>
<dbReference type="SUPFAM" id="SSF102400">
    <property type="entry name" value="DNA polymerase III chi subunit"/>
    <property type="match status" value="1"/>
</dbReference>
<dbReference type="InterPro" id="IPR036768">
    <property type="entry name" value="PolIII_chi_sf"/>
</dbReference>
<dbReference type="RefSeq" id="WP_290282229.1">
    <property type="nucleotide sequence ID" value="NZ_JAUFQI010000001.1"/>
</dbReference>
<sequence length="142" mass="16615">MTKVDFHILPAFQEHERIKYVTRLIRKAQSQSLNVLISTEDEAHQRAVSEGLWASSPDSFLAHEHIEEDFHPIQISCSDACGQHHQVLINLCNQTPNYFSRFERVFEVVSQEPSVLNASRSRYKFYKDRGYALTRHDLRDRV</sequence>
<dbReference type="Gene3D" id="3.40.50.10110">
    <property type="entry name" value="DNA polymerase III subunit chi"/>
    <property type="match status" value="1"/>
</dbReference>
<protein>
    <submittedName>
        <fullName evidence="1">DNA polymerase III subunit chi</fullName>
    </submittedName>
</protein>
<dbReference type="Proteomes" id="UP001595710">
    <property type="component" value="Unassembled WGS sequence"/>
</dbReference>
<name>A0ABV7WQX1_9GAMM</name>
<proteinExistence type="predicted"/>
<dbReference type="EMBL" id="JBHRYN010000004">
    <property type="protein sequence ID" value="MFC3700330.1"/>
    <property type="molecule type" value="Genomic_DNA"/>
</dbReference>
<dbReference type="PANTHER" id="PTHR38767">
    <property type="entry name" value="DNA POLYMERASE III SUBUNIT CHI"/>
    <property type="match status" value="1"/>
</dbReference>
<gene>
    <name evidence="1" type="ORF">ACFOND_01660</name>
</gene>
<dbReference type="Pfam" id="PF04364">
    <property type="entry name" value="DNA_pol3_chi"/>
    <property type="match status" value="1"/>
</dbReference>
<accession>A0ABV7WQX1</accession>
<keyword evidence="2" id="KW-1185">Reference proteome</keyword>
<evidence type="ECO:0000313" key="2">
    <source>
        <dbReference type="Proteomes" id="UP001595710"/>
    </source>
</evidence>
<evidence type="ECO:0000313" key="1">
    <source>
        <dbReference type="EMBL" id="MFC3700330.1"/>
    </source>
</evidence>
<dbReference type="PANTHER" id="PTHR38767:SF1">
    <property type="entry name" value="DNA POLYMERASE III SUBUNIT CHI"/>
    <property type="match status" value="1"/>
</dbReference>
<comment type="caution">
    <text evidence="1">The sequence shown here is derived from an EMBL/GenBank/DDBJ whole genome shotgun (WGS) entry which is preliminary data.</text>
</comment>